<evidence type="ECO:0000313" key="2">
    <source>
        <dbReference type="EMBL" id="KAK1925674.1"/>
    </source>
</evidence>
<evidence type="ECO:0000256" key="1">
    <source>
        <dbReference type="SAM" id="MobiDB-lite"/>
    </source>
</evidence>
<feature type="region of interest" description="Disordered" evidence="1">
    <location>
        <begin position="316"/>
        <end position="359"/>
    </location>
</feature>
<organism evidence="2 3">
    <name type="scientific">Papiliotrema laurentii</name>
    <name type="common">Cryptococcus laurentii</name>
    <dbReference type="NCBI Taxonomy" id="5418"/>
    <lineage>
        <taxon>Eukaryota</taxon>
        <taxon>Fungi</taxon>
        <taxon>Dikarya</taxon>
        <taxon>Basidiomycota</taxon>
        <taxon>Agaricomycotina</taxon>
        <taxon>Tremellomycetes</taxon>
        <taxon>Tremellales</taxon>
        <taxon>Rhynchogastremaceae</taxon>
        <taxon>Papiliotrema</taxon>
    </lineage>
</organism>
<reference evidence="2" key="1">
    <citation type="submission" date="2023-02" db="EMBL/GenBank/DDBJ databases">
        <title>Identification and recombinant expression of a fungal hydrolase from Papiliotrema laurentii that hydrolyzes apple cutin and clears colloidal polyester polyurethane.</title>
        <authorList>
            <consortium name="DOE Joint Genome Institute"/>
            <person name="Roman V.A."/>
            <person name="Bojanowski C."/>
            <person name="Crable B.R."/>
            <person name="Wagner D.N."/>
            <person name="Hung C.S."/>
            <person name="Nadeau L.J."/>
            <person name="Schratz L."/>
            <person name="Haridas S."/>
            <person name="Pangilinan J."/>
            <person name="Lipzen A."/>
            <person name="Na H."/>
            <person name="Yan M."/>
            <person name="Ng V."/>
            <person name="Grigoriev I.V."/>
            <person name="Spatafora J.W."/>
            <person name="Barlow D."/>
            <person name="Biffinger J."/>
            <person name="Kelley-Loughnane N."/>
            <person name="Varaljay V.A."/>
            <person name="Crookes-Goodson W.J."/>
        </authorList>
    </citation>
    <scope>NUCLEOTIDE SEQUENCE</scope>
    <source>
        <strain evidence="2">5307AH</strain>
    </source>
</reference>
<evidence type="ECO:0000313" key="3">
    <source>
        <dbReference type="Proteomes" id="UP001182556"/>
    </source>
</evidence>
<dbReference type="EMBL" id="JAODAN010000003">
    <property type="protein sequence ID" value="KAK1925674.1"/>
    <property type="molecule type" value="Genomic_DNA"/>
</dbReference>
<proteinExistence type="predicted"/>
<dbReference type="Proteomes" id="UP001182556">
    <property type="component" value="Unassembled WGS sequence"/>
</dbReference>
<feature type="region of interest" description="Disordered" evidence="1">
    <location>
        <begin position="249"/>
        <end position="272"/>
    </location>
</feature>
<protein>
    <submittedName>
        <fullName evidence="2">Uncharacterized protein</fullName>
    </submittedName>
</protein>
<sequence length="359" mass="40130">MSFRPLLAGPSRGSVGALKTPLVRPRRYLTIPHPDLALPEGKRGANRFVISLPIGSKTDMPHAFAYLRAVEGALGTSIISIDVAHDHDDLQPLRFITFTTLYPVDFKEPIWVKMKKPKVAPYDMYGGPSLESVYDAFRKDVELAKDDQDCVSFKIEVDTTRRKGTSRTAEIKGNARNSRFARTQQDKLLDLLETLGGDWEKVARKYEHLRRETRASSQRGLDEMLASEDGSFADGLDERLDGELVHAQRREAKHRRHAEETAGSEQLGEGENVIAQRRQHAEEAREARHRLRAAREAERQAVIHDAEASTWKFEIGSSEATPAVEQTDAPVDSSAIRFNLPKASRSSRSTSAFDSTRAG</sequence>
<dbReference type="AlphaFoldDB" id="A0AAD9L7U8"/>
<keyword evidence="3" id="KW-1185">Reference proteome</keyword>
<gene>
    <name evidence="2" type="ORF">DB88DRAFT_545286</name>
</gene>
<name>A0AAD9L7U8_PAPLA</name>
<accession>A0AAD9L7U8</accession>
<feature type="compositionally biased region" description="Low complexity" evidence="1">
    <location>
        <begin position="343"/>
        <end position="359"/>
    </location>
</feature>
<comment type="caution">
    <text evidence="2">The sequence shown here is derived from an EMBL/GenBank/DDBJ whole genome shotgun (WGS) entry which is preliminary data.</text>
</comment>